<reference evidence="4 5" key="1">
    <citation type="journal article" date="2021" name="Nat. Plants">
        <title>The Taxus genome provides insights into paclitaxel biosynthesis.</title>
        <authorList>
            <person name="Xiong X."/>
            <person name="Gou J."/>
            <person name="Liao Q."/>
            <person name="Li Y."/>
            <person name="Zhou Q."/>
            <person name="Bi G."/>
            <person name="Li C."/>
            <person name="Du R."/>
            <person name="Wang X."/>
            <person name="Sun T."/>
            <person name="Guo L."/>
            <person name="Liang H."/>
            <person name="Lu P."/>
            <person name="Wu Y."/>
            <person name="Zhang Z."/>
            <person name="Ro D.K."/>
            <person name="Shang Y."/>
            <person name="Huang S."/>
            <person name="Yan J."/>
        </authorList>
    </citation>
    <scope>NUCLEOTIDE SEQUENCE [LARGE SCALE GENOMIC DNA]</scope>
    <source>
        <strain evidence="4">Ta-2019</strain>
    </source>
</reference>
<name>A0AA38LKJ6_TAXCH</name>
<evidence type="ECO:0000256" key="3">
    <source>
        <dbReference type="ARBA" id="ARBA00023274"/>
    </source>
</evidence>
<organism evidence="4 5">
    <name type="scientific">Taxus chinensis</name>
    <name type="common">Chinese yew</name>
    <name type="synonym">Taxus wallichiana var. chinensis</name>
    <dbReference type="NCBI Taxonomy" id="29808"/>
    <lineage>
        <taxon>Eukaryota</taxon>
        <taxon>Viridiplantae</taxon>
        <taxon>Streptophyta</taxon>
        <taxon>Embryophyta</taxon>
        <taxon>Tracheophyta</taxon>
        <taxon>Spermatophyta</taxon>
        <taxon>Pinopsida</taxon>
        <taxon>Pinidae</taxon>
        <taxon>Conifers II</taxon>
        <taxon>Cupressales</taxon>
        <taxon>Taxaceae</taxon>
        <taxon>Taxus</taxon>
    </lineage>
</organism>
<dbReference type="InterPro" id="IPR057258">
    <property type="entry name" value="Ribosomal_uS3"/>
</dbReference>
<evidence type="ECO:0000256" key="1">
    <source>
        <dbReference type="ARBA" id="ARBA00010761"/>
    </source>
</evidence>
<proteinExistence type="inferred from homology"/>
<comment type="caution">
    <text evidence="4">The sequence shown here is derived from an EMBL/GenBank/DDBJ whole genome shotgun (WGS) entry which is preliminary data.</text>
</comment>
<gene>
    <name evidence="4" type="ORF">KI387_000386</name>
</gene>
<feature type="non-terminal residue" evidence="4">
    <location>
        <position position="1"/>
    </location>
</feature>
<dbReference type="GO" id="GO:0005634">
    <property type="term" value="C:nucleus"/>
    <property type="evidence" value="ECO:0007669"/>
    <property type="project" value="TreeGrafter"/>
</dbReference>
<feature type="non-terminal residue" evidence="4">
    <location>
        <position position="92"/>
    </location>
</feature>
<keyword evidence="3" id="KW-0687">Ribonucleoprotein</keyword>
<comment type="similarity">
    <text evidence="1">Belongs to the universal ribosomal protein uS3 family.</text>
</comment>
<dbReference type="GO" id="GO:0022627">
    <property type="term" value="C:cytosolic small ribosomal subunit"/>
    <property type="evidence" value="ECO:0007669"/>
    <property type="project" value="TreeGrafter"/>
</dbReference>
<dbReference type="AlphaFoldDB" id="A0AA38LKJ6"/>
<dbReference type="EMBL" id="JAHRHJ020000001">
    <property type="protein sequence ID" value="KAH9328278.1"/>
    <property type="molecule type" value="Genomic_DNA"/>
</dbReference>
<evidence type="ECO:0000313" key="4">
    <source>
        <dbReference type="EMBL" id="KAH9328278.1"/>
    </source>
</evidence>
<evidence type="ECO:0000256" key="2">
    <source>
        <dbReference type="ARBA" id="ARBA00022980"/>
    </source>
</evidence>
<evidence type="ECO:0000313" key="5">
    <source>
        <dbReference type="Proteomes" id="UP000824469"/>
    </source>
</evidence>
<dbReference type="Proteomes" id="UP000824469">
    <property type="component" value="Unassembled WGS sequence"/>
</dbReference>
<dbReference type="InterPro" id="IPR036419">
    <property type="entry name" value="Ribosomal_S3_C_sf"/>
</dbReference>
<dbReference type="GO" id="GO:0003735">
    <property type="term" value="F:structural constituent of ribosome"/>
    <property type="evidence" value="ECO:0007669"/>
    <property type="project" value="TreeGrafter"/>
</dbReference>
<dbReference type="SUPFAM" id="SSF54821">
    <property type="entry name" value="Ribosomal protein S3 C-terminal domain"/>
    <property type="match status" value="1"/>
</dbReference>
<sequence length="92" mass="10286">ANSKVDISTGLAMVYSGSSWKVVLRVVSNVQVIVSGKFREHREKSMKFKDGYMISFGHPVNEYIDKAVRHVLLRQHLTDLVSSPLQGTLGIK</sequence>
<dbReference type="PANTHER" id="PTHR11760:SF69">
    <property type="entry name" value="SMALL RIBOSOMAL SUBUNIT PROTEIN US3X-RELATED"/>
    <property type="match status" value="1"/>
</dbReference>
<keyword evidence="5" id="KW-1185">Reference proteome</keyword>
<dbReference type="Gene3D" id="3.30.1140.32">
    <property type="entry name" value="Ribosomal protein S3, C-terminal domain"/>
    <property type="match status" value="1"/>
</dbReference>
<accession>A0AA38LKJ6</accession>
<dbReference type="PANTHER" id="PTHR11760">
    <property type="entry name" value="30S/40S RIBOSOMAL PROTEIN S3"/>
    <property type="match status" value="1"/>
</dbReference>
<protein>
    <submittedName>
        <fullName evidence="4">Uncharacterized protein</fullName>
    </submittedName>
</protein>
<keyword evidence="2" id="KW-0689">Ribosomal protein</keyword>